<dbReference type="Proteomes" id="UP000272400">
    <property type="component" value="Unassembled WGS sequence"/>
</dbReference>
<feature type="region of interest" description="Disordered" evidence="1">
    <location>
        <begin position="1"/>
        <end position="28"/>
    </location>
</feature>
<accession>A0A3N1D7Z3</accession>
<dbReference type="RefSeq" id="WP_123668702.1">
    <property type="nucleotide sequence ID" value="NZ_RJKE01000001.1"/>
</dbReference>
<comment type="caution">
    <text evidence="2">The sequence shown here is derived from an EMBL/GenBank/DDBJ whole genome shotgun (WGS) entry which is preliminary data.</text>
</comment>
<dbReference type="AlphaFoldDB" id="A0A3N1D7Z3"/>
<protein>
    <submittedName>
        <fullName evidence="2">RloB-like protein</fullName>
    </submittedName>
</protein>
<evidence type="ECO:0000313" key="3">
    <source>
        <dbReference type="Proteomes" id="UP000272400"/>
    </source>
</evidence>
<dbReference type="Pfam" id="PF13707">
    <property type="entry name" value="RloB"/>
    <property type="match status" value="1"/>
</dbReference>
<dbReference type="InterPro" id="IPR025591">
    <property type="entry name" value="RloB"/>
</dbReference>
<name>A0A3N1D7Z3_9ACTN</name>
<proteinExistence type="predicted"/>
<dbReference type="OrthoDB" id="9796523at2"/>
<organism evidence="2 3">
    <name type="scientific">Actinocorallia herbida</name>
    <dbReference type="NCBI Taxonomy" id="58109"/>
    <lineage>
        <taxon>Bacteria</taxon>
        <taxon>Bacillati</taxon>
        <taxon>Actinomycetota</taxon>
        <taxon>Actinomycetes</taxon>
        <taxon>Streptosporangiales</taxon>
        <taxon>Thermomonosporaceae</taxon>
        <taxon>Actinocorallia</taxon>
    </lineage>
</organism>
<gene>
    <name evidence="2" type="ORF">EDD29_7345</name>
</gene>
<evidence type="ECO:0000256" key="1">
    <source>
        <dbReference type="SAM" id="MobiDB-lite"/>
    </source>
</evidence>
<dbReference type="EMBL" id="RJKE01000001">
    <property type="protein sequence ID" value="ROO89640.1"/>
    <property type="molecule type" value="Genomic_DNA"/>
</dbReference>
<evidence type="ECO:0000313" key="2">
    <source>
        <dbReference type="EMBL" id="ROO89640.1"/>
    </source>
</evidence>
<reference evidence="2 3" key="1">
    <citation type="submission" date="2018-11" db="EMBL/GenBank/DDBJ databases">
        <title>Sequencing the genomes of 1000 actinobacteria strains.</title>
        <authorList>
            <person name="Klenk H.-P."/>
        </authorList>
    </citation>
    <scope>NUCLEOTIDE SEQUENCE [LARGE SCALE GENOMIC DNA]</scope>
    <source>
        <strain evidence="2 3">DSM 44254</strain>
    </source>
</reference>
<sequence>MTRDPARRPRRDASRPTDLRRRSAGARQEHPRYLVLGEGPTEKNYFDGFKRRGLNLIVKDGGDDHRAVARRAVEATREDYDAVWCVLDTELDSALVADLQEIVAGHDVRLALSAPCFEVWLLLHKRKWTRPLHSADAAGRELRQLMPQWRKGAGTRHADFVKHIDTAITEAKRLDPTGRDHGKNPSTNVWQLVELIR</sequence>
<keyword evidence="3" id="KW-1185">Reference proteome</keyword>